<dbReference type="OrthoDB" id="367448at2"/>
<evidence type="ECO:0000256" key="1">
    <source>
        <dbReference type="ARBA" id="ARBA00001946"/>
    </source>
</evidence>
<comment type="cofactor">
    <cofactor evidence="1">
        <name>Mg(2+)</name>
        <dbReference type="ChEBI" id="CHEBI:18420"/>
    </cofactor>
</comment>
<dbReference type="RefSeq" id="WP_053096550.1">
    <property type="nucleotide sequence ID" value="NZ_CP011787.1"/>
</dbReference>
<dbReference type="Pfam" id="PF00702">
    <property type="entry name" value="Hydrolase"/>
    <property type="match status" value="1"/>
</dbReference>
<dbReference type="PANTHER" id="PTHR46470:SF4">
    <property type="entry name" value="5-AMINO-6-(5-PHOSPHO-D-RIBITYLAMINO)URACIL PHOSPHATASE YIGB"/>
    <property type="match status" value="1"/>
</dbReference>
<sequence length="238" mass="27197">MYFYRCLHSLRALTFDLDNTLYDNTAVITRTEQELIIFLQKYHPALQGLTLDTYQSVHQELRKIEPEIYHDVTYWRWRSIKQVMLNAGLSESQAYYGANNTINMVLYWRNKITVSSTTHSILTKLSSNWPLIAITNGNADPTAFGLSGYFSYVLRAGRNGRAKPYKDMYQSAARLLKLPLINILHVGDDLYADINGAIGCGMQACWINNSSSNIRQIVNTTLLPHIEISRLVSLEQLL</sequence>
<evidence type="ECO:0000313" key="5">
    <source>
        <dbReference type="Proteomes" id="UP000056466"/>
    </source>
</evidence>
<keyword evidence="5" id="KW-1185">Reference proteome</keyword>
<proteinExistence type="predicted"/>
<dbReference type="AlphaFoldDB" id="A0A0K2BKZ8"/>
<accession>A0A0K2BKZ8</accession>
<dbReference type="PATRIC" id="fig|186490.8.peg.106"/>
<gene>
    <name evidence="4" type="ORF">AB162_104</name>
</gene>
<dbReference type="EMBL" id="CP011787">
    <property type="protein sequence ID" value="AKZ65723.1"/>
    <property type="molecule type" value="Genomic_DNA"/>
</dbReference>
<dbReference type="SUPFAM" id="SSF56784">
    <property type="entry name" value="HAD-like"/>
    <property type="match status" value="1"/>
</dbReference>
<dbReference type="NCBIfam" id="TIGR01549">
    <property type="entry name" value="HAD-SF-IA-v1"/>
    <property type="match status" value="1"/>
</dbReference>
<dbReference type="EC" id="3.8.1.2" evidence="4"/>
<dbReference type="InterPro" id="IPR036412">
    <property type="entry name" value="HAD-like_sf"/>
</dbReference>
<organism evidence="4 5">
    <name type="scientific">Candidatus Palibaumannia cicadellinicola</name>
    <dbReference type="NCBI Taxonomy" id="186490"/>
    <lineage>
        <taxon>Bacteria</taxon>
        <taxon>Pseudomonadati</taxon>
        <taxon>Pseudomonadota</taxon>
        <taxon>Gammaproteobacteria</taxon>
        <taxon>Candidatus Palibaumannia</taxon>
    </lineage>
</organism>
<keyword evidence="3" id="KW-0460">Magnesium</keyword>
<evidence type="ECO:0000313" key="4">
    <source>
        <dbReference type="EMBL" id="AKZ65723.1"/>
    </source>
</evidence>
<dbReference type="KEGG" id="bcig:AB162_104"/>
<dbReference type="GO" id="GO:0018784">
    <property type="term" value="F:(S)-2-haloacid dehalogenase activity"/>
    <property type="evidence" value="ECO:0007669"/>
    <property type="project" value="UniProtKB-EC"/>
</dbReference>
<evidence type="ECO:0000256" key="3">
    <source>
        <dbReference type="ARBA" id="ARBA00022842"/>
    </source>
</evidence>
<dbReference type="Gene3D" id="1.20.120.1600">
    <property type="match status" value="1"/>
</dbReference>
<reference evidence="4 5" key="1">
    <citation type="submission" date="2015-06" db="EMBL/GenBank/DDBJ databases">
        <title>Lineage-specific patterns of genome deterioration in obligate symbionts.</title>
        <authorList>
            <person name="Bennett G.M."/>
            <person name="McCutcheon J.P."/>
            <person name="McDonald B.R."/>
            <person name="Moran N.A."/>
        </authorList>
    </citation>
    <scope>NUCLEOTIDE SEQUENCE [LARGE SCALE GENOMIC DNA]</scope>
    <source>
        <strain evidence="4 5">B-GSS</strain>
    </source>
</reference>
<protein>
    <submittedName>
        <fullName evidence="4">2-haloalkanoic acid dehalogenase</fullName>
        <ecNumber evidence="4">3.8.1.2</ecNumber>
    </submittedName>
</protein>
<dbReference type="InterPro" id="IPR051400">
    <property type="entry name" value="HAD-like_hydrolase"/>
</dbReference>
<dbReference type="InterPro" id="IPR006439">
    <property type="entry name" value="HAD-SF_hydro_IA"/>
</dbReference>
<name>A0A0K2BKZ8_9GAMM</name>
<dbReference type="SFLD" id="SFLDG01129">
    <property type="entry name" value="C1.5:_HAD__Beta-PGM__Phosphata"/>
    <property type="match status" value="1"/>
</dbReference>
<dbReference type="GO" id="GO:0009231">
    <property type="term" value="P:riboflavin biosynthetic process"/>
    <property type="evidence" value="ECO:0007669"/>
    <property type="project" value="TreeGrafter"/>
</dbReference>
<dbReference type="Proteomes" id="UP000056466">
    <property type="component" value="Chromosome"/>
</dbReference>
<dbReference type="NCBIfam" id="NF008018">
    <property type="entry name" value="PRK10748.1"/>
    <property type="match status" value="1"/>
</dbReference>
<keyword evidence="2 4" id="KW-0378">Hydrolase</keyword>
<evidence type="ECO:0000256" key="2">
    <source>
        <dbReference type="ARBA" id="ARBA00022801"/>
    </source>
</evidence>
<dbReference type="Gene3D" id="3.40.50.1000">
    <property type="entry name" value="HAD superfamily/HAD-like"/>
    <property type="match status" value="1"/>
</dbReference>
<dbReference type="SFLD" id="SFLDS00003">
    <property type="entry name" value="Haloacid_Dehalogenase"/>
    <property type="match status" value="1"/>
</dbReference>
<dbReference type="InterPro" id="IPR023214">
    <property type="entry name" value="HAD_sf"/>
</dbReference>
<dbReference type="PANTHER" id="PTHR46470">
    <property type="entry name" value="N-ACYLNEURAMINATE-9-PHOSPHATASE"/>
    <property type="match status" value="1"/>
</dbReference>